<evidence type="ECO:0000256" key="1">
    <source>
        <dbReference type="SAM" id="MobiDB-lite"/>
    </source>
</evidence>
<dbReference type="EMBL" id="JACKWZ010000021">
    <property type="protein sequence ID" value="KAF9421861.1"/>
    <property type="molecule type" value="Genomic_DNA"/>
</dbReference>
<reference evidence="2" key="1">
    <citation type="submission" date="2020-08" db="EMBL/GenBank/DDBJ databases">
        <title>Spodoptera exigua strain:BAW_Kor-Di-RS1 Genome sequencing and assembly.</title>
        <authorList>
            <person name="Kim J."/>
            <person name="Nam H.Y."/>
            <person name="Kwon M."/>
            <person name="Choi J.H."/>
            <person name="Cho S.R."/>
            <person name="Kim G.-H."/>
        </authorList>
    </citation>
    <scope>NUCLEOTIDE SEQUENCE</scope>
    <source>
        <strain evidence="2">BAW_Kor-Di-RS1</strain>
        <tissue evidence="2">Whole-body</tissue>
    </source>
</reference>
<accession>A0A835GNF7</accession>
<sequence length="85" mass="9588">MTGYFTSRLAINLENPDYPIDWFHHASYGFDGLPPALLPDVLGYDDMLVSRPERAASTHDDAPHPPSDKSRHIRRAIIRATSAER</sequence>
<keyword evidence="3" id="KW-1185">Reference proteome</keyword>
<protein>
    <submittedName>
        <fullName evidence="2">Uncharacterized protein</fullName>
    </submittedName>
</protein>
<proteinExistence type="predicted"/>
<comment type="caution">
    <text evidence="2">The sequence shown here is derived from an EMBL/GenBank/DDBJ whole genome shotgun (WGS) entry which is preliminary data.</text>
</comment>
<gene>
    <name evidence="2" type="ORF">HW555_002301</name>
</gene>
<dbReference type="Proteomes" id="UP000648187">
    <property type="component" value="Unassembled WGS sequence"/>
</dbReference>
<evidence type="ECO:0000313" key="2">
    <source>
        <dbReference type="EMBL" id="KAF9421861.1"/>
    </source>
</evidence>
<dbReference type="AlphaFoldDB" id="A0A835GNF7"/>
<feature type="region of interest" description="Disordered" evidence="1">
    <location>
        <begin position="52"/>
        <end position="73"/>
    </location>
</feature>
<feature type="compositionally biased region" description="Basic and acidic residues" evidence="1">
    <location>
        <begin position="52"/>
        <end position="70"/>
    </location>
</feature>
<organism evidence="2 3">
    <name type="scientific">Spodoptera exigua</name>
    <name type="common">Beet armyworm</name>
    <name type="synonym">Noctua fulgens</name>
    <dbReference type="NCBI Taxonomy" id="7107"/>
    <lineage>
        <taxon>Eukaryota</taxon>
        <taxon>Metazoa</taxon>
        <taxon>Ecdysozoa</taxon>
        <taxon>Arthropoda</taxon>
        <taxon>Hexapoda</taxon>
        <taxon>Insecta</taxon>
        <taxon>Pterygota</taxon>
        <taxon>Neoptera</taxon>
        <taxon>Endopterygota</taxon>
        <taxon>Lepidoptera</taxon>
        <taxon>Glossata</taxon>
        <taxon>Ditrysia</taxon>
        <taxon>Noctuoidea</taxon>
        <taxon>Noctuidae</taxon>
        <taxon>Amphipyrinae</taxon>
        <taxon>Spodoptera</taxon>
    </lineage>
</organism>
<name>A0A835GNF7_SPOEX</name>
<evidence type="ECO:0000313" key="3">
    <source>
        <dbReference type="Proteomes" id="UP000648187"/>
    </source>
</evidence>